<dbReference type="InterPro" id="IPR001787">
    <property type="entry name" value="Ribosomal_bL21"/>
</dbReference>
<evidence type="ECO:0000256" key="4">
    <source>
        <dbReference type="ARBA" id="ARBA00044129"/>
    </source>
</evidence>
<dbReference type="GO" id="GO:0006412">
    <property type="term" value="P:translation"/>
    <property type="evidence" value="ECO:0007669"/>
    <property type="project" value="InterPro"/>
</dbReference>
<dbReference type="GO" id="GO:0005762">
    <property type="term" value="C:mitochondrial large ribosomal subunit"/>
    <property type="evidence" value="ECO:0007669"/>
    <property type="project" value="TreeGrafter"/>
</dbReference>
<reference evidence="5" key="1">
    <citation type="submission" date="2015-04" db="EMBL/GenBank/DDBJ databases">
        <title>The genome sequence of the plant pathogenic Rhizarian Plasmodiophora brassicae reveals insights in its biotrophic life cycle and the origin of chitin synthesis.</title>
        <authorList>
            <person name="Schwelm A."/>
            <person name="Fogelqvist J."/>
            <person name="Knaust A."/>
            <person name="Julke S."/>
            <person name="Lilja T."/>
            <person name="Dhandapani V."/>
            <person name="Bonilla-Rosso G."/>
            <person name="Karlsson M."/>
            <person name="Shevchenko A."/>
            <person name="Choi S.R."/>
            <person name="Kim H.G."/>
            <person name="Park J.Y."/>
            <person name="Lim Y.P."/>
            <person name="Ludwig-Muller J."/>
            <person name="Dixelius C."/>
        </authorList>
    </citation>
    <scope>NUCLEOTIDE SEQUENCE</scope>
    <source>
        <tissue evidence="5">Potato root galls</tissue>
    </source>
</reference>
<keyword evidence="3" id="KW-0687">Ribonucleoprotein</keyword>
<dbReference type="EMBL" id="HACM01008889">
    <property type="protein sequence ID" value="CRZ09331.1"/>
    <property type="molecule type" value="Transcribed_RNA"/>
</dbReference>
<keyword evidence="2" id="KW-0689">Ribosomal protein</keyword>
<name>A0A0H5R669_9EUKA</name>
<sequence length="212" mass="23147">SSLLAKGTRHPSLHCRVRVVMITIFSHFKLICTSIQCNSTLLRPFASIASANGRVAGVDQLVPVPATTSSYSVPKRILAPSVRIDHVQDCAQNNGPEAKRLYAVFAIEGKQFKVVAGDTVMTPHLKGVDIGSTIRLDSVLLVGGVDFTCIGRPHVENASVMASVEEQAQTAKLIVFKKKRRQGYRRTRGHRTDVTILKIDDITLEDSAARTE</sequence>
<accession>A0A0H5R669</accession>
<dbReference type="PANTHER" id="PTHR21349">
    <property type="entry name" value="50S RIBOSOMAL PROTEIN L21"/>
    <property type="match status" value="1"/>
</dbReference>
<organism evidence="5">
    <name type="scientific">Spongospora subterranea</name>
    <dbReference type="NCBI Taxonomy" id="70186"/>
    <lineage>
        <taxon>Eukaryota</taxon>
        <taxon>Sar</taxon>
        <taxon>Rhizaria</taxon>
        <taxon>Endomyxa</taxon>
        <taxon>Phytomyxea</taxon>
        <taxon>Plasmodiophorida</taxon>
        <taxon>Plasmodiophoridae</taxon>
        <taxon>Spongospora</taxon>
    </lineage>
</organism>
<dbReference type="HAMAP" id="MF_01363">
    <property type="entry name" value="Ribosomal_bL21"/>
    <property type="match status" value="1"/>
</dbReference>
<dbReference type="AlphaFoldDB" id="A0A0H5R669"/>
<comment type="similarity">
    <text evidence="1">Belongs to the bacterial ribosomal protein bL21 family.</text>
</comment>
<dbReference type="GO" id="GO:0003735">
    <property type="term" value="F:structural constituent of ribosome"/>
    <property type="evidence" value="ECO:0007669"/>
    <property type="project" value="InterPro"/>
</dbReference>
<evidence type="ECO:0000256" key="2">
    <source>
        <dbReference type="ARBA" id="ARBA00022980"/>
    </source>
</evidence>
<dbReference type="SUPFAM" id="SSF141091">
    <property type="entry name" value="L21p-like"/>
    <property type="match status" value="1"/>
</dbReference>
<dbReference type="PANTHER" id="PTHR21349:SF0">
    <property type="entry name" value="LARGE RIBOSOMAL SUBUNIT PROTEIN BL21M"/>
    <property type="match status" value="1"/>
</dbReference>
<dbReference type="InterPro" id="IPR036164">
    <property type="entry name" value="bL21-like_sf"/>
</dbReference>
<feature type="non-terminal residue" evidence="5">
    <location>
        <position position="1"/>
    </location>
</feature>
<evidence type="ECO:0000313" key="5">
    <source>
        <dbReference type="EMBL" id="CRZ09331.1"/>
    </source>
</evidence>
<evidence type="ECO:0000256" key="1">
    <source>
        <dbReference type="ARBA" id="ARBA00008563"/>
    </source>
</evidence>
<protein>
    <recommendedName>
        <fullName evidence="4">Large ribosomal subunit protein bL21m</fullName>
    </recommendedName>
</protein>
<dbReference type="Pfam" id="PF00829">
    <property type="entry name" value="Ribosomal_L21p"/>
    <property type="match status" value="1"/>
</dbReference>
<dbReference type="GO" id="GO:0003723">
    <property type="term" value="F:RNA binding"/>
    <property type="evidence" value="ECO:0007669"/>
    <property type="project" value="InterPro"/>
</dbReference>
<dbReference type="InterPro" id="IPR028909">
    <property type="entry name" value="bL21-like"/>
</dbReference>
<dbReference type="NCBIfam" id="TIGR00061">
    <property type="entry name" value="L21"/>
    <property type="match status" value="1"/>
</dbReference>
<proteinExistence type="inferred from homology"/>
<evidence type="ECO:0000256" key="3">
    <source>
        <dbReference type="ARBA" id="ARBA00023274"/>
    </source>
</evidence>